<sequence length="122" mass="13115">MPPAPPPQPVAPGQVRLGAGTALDIAPGAETRAARPRDLACSDSIDYPPELRQAGIGGEVVLRLRLTDKGRVIEAKLAESSGHPQLDEAVQRSVRRCRFDPALRGGVPVWSNLTFRATLRPY</sequence>
<keyword evidence="4" id="KW-1003">Cell membrane</keyword>
<keyword evidence="6" id="KW-0812">Transmembrane</keyword>
<evidence type="ECO:0000256" key="6">
    <source>
        <dbReference type="ARBA" id="ARBA00022692"/>
    </source>
</evidence>
<feature type="domain" description="TonB C-terminal" evidence="10">
    <location>
        <begin position="32"/>
        <end position="122"/>
    </location>
</feature>
<dbReference type="InterPro" id="IPR006260">
    <property type="entry name" value="TonB/TolA_C"/>
</dbReference>
<accession>A0ABR7RAU8</accession>
<protein>
    <submittedName>
        <fullName evidence="11">Energy transducer TonB</fullName>
    </submittedName>
</protein>
<keyword evidence="9" id="KW-0472">Membrane</keyword>
<dbReference type="Pfam" id="PF03544">
    <property type="entry name" value="TonB_C"/>
    <property type="match status" value="1"/>
</dbReference>
<comment type="subcellular location">
    <subcellularLocation>
        <location evidence="1">Cell inner membrane</location>
        <topology evidence="1">Single-pass membrane protein</topology>
        <orientation evidence="1">Periplasmic side</orientation>
    </subcellularLocation>
</comment>
<proteinExistence type="inferred from homology"/>
<keyword evidence="3" id="KW-0813">Transport</keyword>
<keyword evidence="12" id="KW-1185">Reference proteome</keyword>
<gene>
    <name evidence="11" type="ORF">IBL25_16880</name>
</gene>
<dbReference type="InterPro" id="IPR051045">
    <property type="entry name" value="TonB-dependent_transducer"/>
</dbReference>
<keyword evidence="8" id="KW-1133">Transmembrane helix</keyword>
<dbReference type="Gene3D" id="3.30.1150.10">
    <property type="match status" value="1"/>
</dbReference>
<evidence type="ECO:0000313" key="11">
    <source>
        <dbReference type="EMBL" id="MBC9178622.1"/>
    </source>
</evidence>
<evidence type="ECO:0000256" key="7">
    <source>
        <dbReference type="ARBA" id="ARBA00022927"/>
    </source>
</evidence>
<evidence type="ECO:0000256" key="5">
    <source>
        <dbReference type="ARBA" id="ARBA00022519"/>
    </source>
</evidence>
<evidence type="ECO:0000313" key="12">
    <source>
        <dbReference type="Proteomes" id="UP000603940"/>
    </source>
</evidence>
<dbReference type="PROSITE" id="PS52015">
    <property type="entry name" value="TONB_CTD"/>
    <property type="match status" value="1"/>
</dbReference>
<evidence type="ECO:0000256" key="1">
    <source>
        <dbReference type="ARBA" id="ARBA00004383"/>
    </source>
</evidence>
<keyword evidence="5" id="KW-0997">Cell inner membrane</keyword>
<evidence type="ECO:0000259" key="10">
    <source>
        <dbReference type="PROSITE" id="PS52015"/>
    </source>
</evidence>
<evidence type="ECO:0000256" key="9">
    <source>
        <dbReference type="ARBA" id="ARBA00023136"/>
    </source>
</evidence>
<dbReference type="EMBL" id="JACTUZ010000087">
    <property type="protein sequence ID" value="MBC9178622.1"/>
    <property type="molecule type" value="Genomic_DNA"/>
</dbReference>
<dbReference type="NCBIfam" id="TIGR01352">
    <property type="entry name" value="tonB_Cterm"/>
    <property type="match status" value="1"/>
</dbReference>
<dbReference type="PANTHER" id="PTHR33446">
    <property type="entry name" value="PROTEIN TONB-RELATED"/>
    <property type="match status" value="1"/>
</dbReference>
<name>A0ABR7RAU8_9PROT</name>
<keyword evidence="7" id="KW-0653">Protein transport</keyword>
<evidence type="ECO:0000256" key="4">
    <source>
        <dbReference type="ARBA" id="ARBA00022475"/>
    </source>
</evidence>
<dbReference type="SUPFAM" id="SSF74653">
    <property type="entry name" value="TolA/TonB C-terminal domain"/>
    <property type="match status" value="1"/>
</dbReference>
<reference evidence="11 12" key="1">
    <citation type="journal article" date="2009" name="Int. J. Syst. Evol. Microbiol.">
        <title>Transfer of Teichococcus ludipueritiae and Muricoccus roseus to the genus Roseomonas, as Roseomonas ludipueritiae comb. nov. and Roseomonas rosea comb. nov., respectively, and emended description of the genus Roseomonas.</title>
        <authorList>
            <person name="Sanchez-Porro C."/>
            <person name="Gallego V."/>
            <person name="Busse H.J."/>
            <person name="Kampfer P."/>
            <person name="Ventosa A."/>
        </authorList>
    </citation>
    <scope>NUCLEOTIDE SEQUENCE [LARGE SCALE GENOMIC DNA]</scope>
    <source>
        <strain evidence="11 12">DSM 14915</strain>
    </source>
</reference>
<dbReference type="InterPro" id="IPR037682">
    <property type="entry name" value="TonB_C"/>
</dbReference>
<evidence type="ECO:0000256" key="3">
    <source>
        <dbReference type="ARBA" id="ARBA00022448"/>
    </source>
</evidence>
<comment type="caution">
    <text evidence="11">The sequence shown here is derived from an EMBL/GenBank/DDBJ whole genome shotgun (WGS) entry which is preliminary data.</text>
</comment>
<evidence type="ECO:0000256" key="8">
    <source>
        <dbReference type="ARBA" id="ARBA00022989"/>
    </source>
</evidence>
<dbReference type="Proteomes" id="UP000603940">
    <property type="component" value="Unassembled WGS sequence"/>
</dbReference>
<evidence type="ECO:0000256" key="2">
    <source>
        <dbReference type="ARBA" id="ARBA00006555"/>
    </source>
</evidence>
<organism evidence="11 12">
    <name type="scientific">Pseudoroseomonas ludipueritiae</name>
    <dbReference type="NCBI Taxonomy" id="198093"/>
    <lineage>
        <taxon>Bacteria</taxon>
        <taxon>Pseudomonadati</taxon>
        <taxon>Pseudomonadota</taxon>
        <taxon>Alphaproteobacteria</taxon>
        <taxon>Acetobacterales</taxon>
        <taxon>Acetobacteraceae</taxon>
        <taxon>Pseudoroseomonas</taxon>
    </lineage>
</organism>
<comment type="similarity">
    <text evidence="2">Belongs to the TonB family.</text>
</comment>